<feature type="region of interest" description="Disordered" evidence="1">
    <location>
        <begin position="492"/>
        <end position="641"/>
    </location>
</feature>
<evidence type="ECO:0000313" key="3">
    <source>
        <dbReference type="Proteomes" id="UP001178507"/>
    </source>
</evidence>
<keyword evidence="3" id="KW-1185">Reference proteome</keyword>
<evidence type="ECO:0000313" key="2">
    <source>
        <dbReference type="EMBL" id="CAJ1398180.1"/>
    </source>
</evidence>
<gene>
    <name evidence="2" type="ORF">EVOR1521_LOCUS22038</name>
</gene>
<evidence type="ECO:0000256" key="1">
    <source>
        <dbReference type="SAM" id="MobiDB-lite"/>
    </source>
</evidence>
<organism evidence="2 3">
    <name type="scientific">Effrenium voratum</name>
    <dbReference type="NCBI Taxonomy" id="2562239"/>
    <lineage>
        <taxon>Eukaryota</taxon>
        <taxon>Sar</taxon>
        <taxon>Alveolata</taxon>
        <taxon>Dinophyceae</taxon>
        <taxon>Suessiales</taxon>
        <taxon>Symbiodiniaceae</taxon>
        <taxon>Effrenium</taxon>
    </lineage>
</organism>
<sequence>MRLATVRHAGRVFQVPVDQEELTAGELQVSVLLQAAGLRRQRIEGSPSDCGCRLTDSDAQIPPGLPEGSCELRLWCQMMPLDWSEVVPCSAEARIMDLRLRNGRPCRSSSSCHRCEQLASMHPLTARWQRLQKETDAAAALAALKAADAPFVVNIRSARRIASIVLEGCRPATTAAAVVAFCLRQCAAQRWPQCSSCRRLNNCDLHQEKLREQLLPAAIPDGTCAWQLWDGLARLDAEEDLRSFQGPRSGRVLVLVAKVDPKSPPCSGLECQRCAVLADAQPETAALRRRRHFWRLKRGAFLLRFGQCTEPTGLVMFLQRICPEVAFHLIVSYLFRVIFDGQMKEGRDPVEILYARVKKFMDMENQLRALSTRTGKEEVKTKKQPSKKMQELSVRIAHSLSNPTYEEVPAHERRCAGVNQKLEDDIKPKVLEGTVKGVGGVIEALQKKYAMIKGERLRVVNETKDLWKLEGEKTIPKCQVNTGWKWVIKGAQDEEKKKAEEAARKKAAKEEEARRKEAEAAKKSEETKEAKPKEKEKGKKEKEVAKKAEKKKEKEPKEKKENAKEAKSKKEDHGKGRTASKSKRKRSSDSEAETDSESRKKSKASKERKAKSKKKRRSSDGSDSSEESREKKARSKSRRKK</sequence>
<feature type="compositionally biased region" description="Basic and acidic residues" evidence="1">
    <location>
        <begin position="596"/>
        <end position="607"/>
    </location>
</feature>
<protein>
    <submittedName>
        <fullName evidence="2">Uncharacterized protein</fullName>
    </submittedName>
</protein>
<dbReference type="PANTHER" id="PTHR48134:SF2">
    <property type="entry name" value="OS04G0609100 PROTEIN"/>
    <property type="match status" value="1"/>
</dbReference>
<comment type="caution">
    <text evidence="2">The sequence shown here is derived from an EMBL/GenBank/DDBJ whole genome shotgun (WGS) entry which is preliminary data.</text>
</comment>
<dbReference type="AlphaFoldDB" id="A0AA36N4A5"/>
<dbReference type="EMBL" id="CAUJNA010003294">
    <property type="protein sequence ID" value="CAJ1398180.1"/>
    <property type="molecule type" value="Genomic_DNA"/>
</dbReference>
<feature type="compositionally biased region" description="Basic residues" evidence="1">
    <location>
        <begin position="608"/>
        <end position="617"/>
    </location>
</feature>
<dbReference type="PANTHER" id="PTHR48134">
    <property type="entry name" value="GLYCOPROTEIN 96-92-RELATED-RELATED"/>
    <property type="match status" value="1"/>
</dbReference>
<feature type="compositionally biased region" description="Basic and acidic residues" evidence="1">
    <location>
        <begin position="492"/>
        <end position="575"/>
    </location>
</feature>
<dbReference type="Proteomes" id="UP001178507">
    <property type="component" value="Unassembled WGS sequence"/>
</dbReference>
<accession>A0AA36N4A5</accession>
<feature type="compositionally biased region" description="Basic residues" evidence="1">
    <location>
        <begin position="576"/>
        <end position="586"/>
    </location>
</feature>
<reference evidence="2" key="1">
    <citation type="submission" date="2023-08" db="EMBL/GenBank/DDBJ databases">
        <authorList>
            <person name="Chen Y."/>
            <person name="Shah S."/>
            <person name="Dougan E. K."/>
            <person name="Thang M."/>
            <person name="Chan C."/>
        </authorList>
    </citation>
    <scope>NUCLEOTIDE SEQUENCE</scope>
</reference>
<feature type="compositionally biased region" description="Basic residues" evidence="1">
    <location>
        <begin position="631"/>
        <end position="641"/>
    </location>
</feature>
<proteinExistence type="predicted"/>
<name>A0AA36N4A5_9DINO</name>